<dbReference type="Proteomes" id="UP001303046">
    <property type="component" value="Unassembled WGS sequence"/>
</dbReference>
<dbReference type="EMBL" id="JAVFWL010000004">
    <property type="protein sequence ID" value="KAK6751672.1"/>
    <property type="molecule type" value="Genomic_DNA"/>
</dbReference>
<proteinExistence type="predicted"/>
<organism evidence="1 2">
    <name type="scientific">Necator americanus</name>
    <name type="common">Human hookworm</name>
    <dbReference type="NCBI Taxonomy" id="51031"/>
    <lineage>
        <taxon>Eukaryota</taxon>
        <taxon>Metazoa</taxon>
        <taxon>Ecdysozoa</taxon>
        <taxon>Nematoda</taxon>
        <taxon>Chromadorea</taxon>
        <taxon>Rhabditida</taxon>
        <taxon>Rhabditina</taxon>
        <taxon>Rhabditomorpha</taxon>
        <taxon>Strongyloidea</taxon>
        <taxon>Ancylostomatidae</taxon>
        <taxon>Bunostominae</taxon>
        <taxon>Necator</taxon>
    </lineage>
</organism>
<protein>
    <submittedName>
        <fullName evidence="1">Uncharacterized protein</fullName>
    </submittedName>
</protein>
<sequence>MKGSRNELILQKLTYFSIIHRHKDKKVSKSIRVGMQRHDEIARVYKRREAEKIMTMSTTGSPLLPYAMSHDFDLPLSSKSSIKGRRRWEIGGSNQL</sequence>
<reference evidence="1 2" key="1">
    <citation type="submission" date="2023-08" db="EMBL/GenBank/DDBJ databases">
        <title>A Necator americanus chromosomal reference genome.</title>
        <authorList>
            <person name="Ilik V."/>
            <person name="Petrzelkova K.J."/>
            <person name="Pardy F."/>
            <person name="Fuh T."/>
            <person name="Niatou-Singa F.S."/>
            <person name="Gouil Q."/>
            <person name="Baker L."/>
            <person name="Ritchie M.E."/>
            <person name="Jex A.R."/>
            <person name="Gazzola D."/>
            <person name="Li H."/>
            <person name="Toshio Fujiwara R."/>
            <person name="Zhan B."/>
            <person name="Aroian R.V."/>
            <person name="Pafco B."/>
            <person name="Schwarz E.M."/>
        </authorList>
    </citation>
    <scope>NUCLEOTIDE SEQUENCE [LARGE SCALE GENOMIC DNA]</scope>
    <source>
        <strain evidence="1 2">Aroian</strain>
        <tissue evidence="1">Whole animal</tissue>
    </source>
</reference>
<accession>A0ABR1DMJ9</accession>
<comment type="caution">
    <text evidence="1">The sequence shown here is derived from an EMBL/GenBank/DDBJ whole genome shotgun (WGS) entry which is preliminary data.</text>
</comment>
<evidence type="ECO:0000313" key="1">
    <source>
        <dbReference type="EMBL" id="KAK6751672.1"/>
    </source>
</evidence>
<evidence type="ECO:0000313" key="2">
    <source>
        <dbReference type="Proteomes" id="UP001303046"/>
    </source>
</evidence>
<keyword evidence="2" id="KW-1185">Reference proteome</keyword>
<name>A0ABR1DMJ9_NECAM</name>
<gene>
    <name evidence="1" type="primary">Necator_chrIV.g16517</name>
    <name evidence="1" type="ORF">RB195_003220</name>
</gene>